<evidence type="ECO:0000256" key="1">
    <source>
        <dbReference type="SAM" id="MobiDB-lite"/>
    </source>
</evidence>
<gene>
    <name evidence="2" type="ORF">MUN79_28175</name>
</gene>
<dbReference type="AlphaFoldDB" id="A0A8T9Q5Y4"/>
<evidence type="ECO:0000313" key="2">
    <source>
        <dbReference type="EMBL" id="UOQ72372.1"/>
    </source>
</evidence>
<feature type="region of interest" description="Disordered" evidence="1">
    <location>
        <begin position="150"/>
        <end position="171"/>
    </location>
</feature>
<accession>A0A8T9Q5Y4</accession>
<protein>
    <submittedName>
        <fullName evidence="2">Uncharacterized protein</fullName>
    </submittedName>
</protein>
<reference evidence="2" key="1">
    <citation type="submission" date="2022-04" db="EMBL/GenBank/DDBJ databases">
        <title>Hymenobacter sp. isolated from the air.</title>
        <authorList>
            <person name="Won M."/>
            <person name="Lee C.-M."/>
            <person name="Woen H.-Y."/>
            <person name="Kwon S.-W."/>
        </authorList>
    </citation>
    <scope>NUCLEOTIDE SEQUENCE</scope>
    <source>
        <strain evidence="2">5116S-3</strain>
    </source>
</reference>
<dbReference type="EMBL" id="CP095046">
    <property type="protein sequence ID" value="UOQ72372.1"/>
    <property type="molecule type" value="Genomic_DNA"/>
</dbReference>
<dbReference type="RefSeq" id="WP_244675759.1">
    <property type="nucleotide sequence ID" value="NZ_CP095046.1"/>
</dbReference>
<dbReference type="KEGG" id="hcu:MUN79_28175"/>
<keyword evidence="3" id="KW-1185">Reference proteome</keyword>
<organism evidence="2 3">
    <name type="scientific">Hymenobacter cellulosilyticus</name>
    <dbReference type="NCBI Taxonomy" id="2932248"/>
    <lineage>
        <taxon>Bacteria</taxon>
        <taxon>Pseudomonadati</taxon>
        <taxon>Bacteroidota</taxon>
        <taxon>Cytophagia</taxon>
        <taxon>Cytophagales</taxon>
        <taxon>Hymenobacteraceae</taxon>
        <taxon>Hymenobacter</taxon>
    </lineage>
</organism>
<sequence length="192" mass="21412">MGRSCELRSISDTDAQDFLQYPQKLAQLEEDRYQRAKEASKRTGGLLYSDTDNSQSCFYDWVVLVALVSCSHTAWHILVNEGEQVGEDAWALGFEAQIFRAPQVLQLSTALASALAEMPESPAAAPADEPQPPAGWELLNEDDYLPFLWEENSSRAPEEEQSPAPTERQMQQELARFIQEAAEANHALLLLG</sequence>
<evidence type="ECO:0000313" key="3">
    <source>
        <dbReference type="Proteomes" id="UP000831796"/>
    </source>
</evidence>
<proteinExistence type="predicted"/>
<name>A0A8T9Q5Y4_9BACT</name>
<dbReference type="Proteomes" id="UP000831796">
    <property type="component" value="Chromosome"/>
</dbReference>